<protein>
    <submittedName>
        <fullName evidence="3">Uncharacterized protein</fullName>
    </submittedName>
</protein>
<dbReference type="PIRSF" id="PIRSF015417">
    <property type="entry name" value="T31B5_30_vWA"/>
    <property type="match status" value="1"/>
</dbReference>
<evidence type="ECO:0000313" key="4">
    <source>
        <dbReference type="Proteomes" id="UP001213000"/>
    </source>
</evidence>
<sequence>MSSTAKFSSQTCTLPSLPELFDHNFLECLLPTTNGEEGFEWVNSSPDASVAGGSSELATLKAFKGLNVRSHKSLYRIDALLHDSWSEDPELTLRLIWNLRSIRDGKGEKELFYRAFGWLYEHHPRTAISNLQMVVAPVCQTSRGQSVPHGYWKDLLNILALVTCDEILDFHSRPGNFLRTYTPKNTFSLTKDALEDQTCRQRTKKQHRHHSRLVGKLAISEYRALYIGVARLFAERLRKDIQALDQLRSLDPNSEREQYRAIQQTISLAGKWAPTPGGSHDRVTNISTAICQLLFSTNENAGSDAIGPLPSIAPHPIPGDASNCTIYRSYYQRWILKPLRETLACPEPLMSANRWNEIQYSRVPSLCMARNREHFVLHDPEGFHLHLAQVQSKKRKFSATSFLPHELVAEAAEVQKAWDAAREEEYPKVAAFKRSIADQQLDDNAVRWWHLTSRLDWTSSFPNAIAVYALSESPVSLPEYDKTNVNPIFPSIALSLVLAYLTQPPFDSGFITLSETPTFVRLEGMRESVCLSDLVNDVLSLKVGGNPDLQAVFSRVLLPLAKEHNVPNKDMIKRVYIFSNMHFDHAAGIVTGPWWLNTTSETDRASRWEEIYSDSIVKAFEKAGYDVPEIVFWNMTGERTLRETVEDDLGRKGVRIMSGFSKEMMRSFWDEAQENGRQERLLKFIKDGDAVGVEGSDDEEEWMSLNVMPLEGMRKALFKTSYDGLVVLD</sequence>
<dbReference type="InterPro" id="IPR056690">
    <property type="entry name" value="DUF7788"/>
</dbReference>
<evidence type="ECO:0000259" key="2">
    <source>
        <dbReference type="Pfam" id="PF25043"/>
    </source>
</evidence>
<comment type="caution">
    <text evidence="3">The sequence shown here is derived from an EMBL/GenBank/DDBJ whole genome shotgun (WGS) entry which is preliminary data.</text>
</comment>
<organism evidence="3 4">
    <name type="scientific">Leucocoprinus birnbaumii</name>
    <dbReference type="NCBI Taxonomy" id="56174"/>
    <lineage>
        <taxon>Eukaryota</taxon>
        <taxon>Fungi</taxon>
        <taxon>Dikarya</taxon>
        <taxon>Basidiomycota</taxon>
        <taxon>Agaricomycotina</taxon>
        <taxon>Agaricomycetes</taxon>
        <taxon>Agaricomycetidae</taxon>
        <taxon>Agaricales</taxon>
        <taxon>Agaricineae</taxon>
        <taxon>Agaricaceae</taxon>
        <taxon>Leucocoprinus</taxon>
    </lineage>
</organism>
<accession>A0AAD5VKE0</accession>
<reference evidence="3" key="1">
    <citation type="submission" date="2022-07" db="EMBL/GenBank/DDBJ databases">
        <title>Genome Sequence of Leucocoprinus birnbaumii.</title>
        <authorList>
            <person name="Buettner E."/>
        </authorList>
    </citation>
    <scope>NUCLEOTIDE SEQUENCE</scope>
    <source>
        <strain evidence="3">VT141</strain>
    </source>
</reference>
<dbReference type="PANTHER" id="PTHR31373">
    <property type="entry name" value="OS06G0652100 PROTEIN"/>
    <property type="match status" value="1"/>
</dbReference>
<dbReference type="Proteomes" id="UP001213000">
    <property type="component" value="Unassembled WGS sequence"/>
</dbReference>
<evidence type="ECO:0000259" key="1">
    <source>
        <dbReference type="Pfam" id="PF11443"/>
    </source>
</evidence>
<gene>
    <name evidence="3" type="ORF">NP233_g9432</name>
</gene>
<keyword evidence="4" id="KW-1185">Reference proteome</keyword>
<feature type="domain" description="DUF2828" evidence="1">
    <location>
        <begin position="49"/>
        <end position="455"/>
    </location>
</feature>
<dbReference type="EMBL" id="JANIEX010000843">
    <property type="protein sequence ID" value="KAJ3562675.1"/>
    <property type="molecule type" value="Genomic_DNA"/>
</dbReference>
<dbReference type="InterPro" id="IPR011205">
    <property type="entry name" value="UCP015417_vWA"/>
</dbReference>
<dbReference type="PANTHER" id="PTHR31373:SF27">
    <property type="entry name" value="TROVE DOMAIN-CONTAINING PROTEIN"/>
    <property type="match status" value="1"/>
</dbReference>
<proteinExistence type="predicted"/>
<dbReference type="Pfam" id="PF25043">
    <property type="entry name" value="DUF7788"/>
    <property type="match status" value="1"/>
</dbReference>
<dbReference type="InterPro" id="IPR058580">
    <property type="entry name" value="DUF2828"/>
</dbReference>
<dbReference type="Pfam" id="PF11443">
    <property type="entry name" value="DUF2828"/>
    <property type="match status" value="1"/>
</dbReference>
<dbReference type="AlphaFoldDB" id="A0AAD5VKE0"/>
<feature type="domain" description="DUF7788" evidence="2">
    <location>
        <begin position="463"/>
        <end position="716"/>
    </location>
</feature>
<evidence type="ECO:0000313" key="3">
    <source>
        <dbReference type="EMBL" id="KAJ3562675.1"/>
    </source>
</evidence>
<name>A0AAD5VKE0_9AGAR</name>